<evidence type="ECO:0000313" key="3">
    <source>
        <dbReference type="Proteomes" id="UP000479114"/>
    </source>
</evidence>
<name>A0A6C0PCJ6_9BACL</name>
<dbReference type="AlphaFoldDB" id="A0A6C0PCJ6"/>
<dbReference type="KEGG" id="prz:GZH47_30570"/>
<evidence type="ECO:0000256" key="1">
    <source>
        <dbReference type="SAM" id="Phobius"/>
    </source>
</evidence>
<keyword evidence="3" id="KW-1185">Reference proteome</keyword>
<proteinExistence type="predicted"/>
<protein>
    <submittedName>
        <fullName evidence="2">Uncharacterized protein</fullName>
    </submittedName>
</protein>
<reference evidence="2 3" key="1">
    <citation type="submission" date="2020-02" db="EMBL/GenBank/DDBJ databases">
        <title>Paenibacillus sp. nov., isolated from rhizosphere soil of tomato.</title>
        <authorList>
            <person name="Weon H.-Y."/>
            <person name="Lee S.A."/>
        </authorList>
    </citation>
    <scope>NUCLEOTIDE SEQUENCE [LARGE SCALE GENOMIC DNA]</scope>
    <source>
        <strain evidence="2 3">14171R-81</strain>
    </source>
</reference>
<dbReference type="RefSeq" id="WP_162644864.1">
    <property type="nucleotide sequence ID" value="NZ_CP048286.1"/>
</dbReference>
<accession>A0A6C0PCJ6</accession>
<evidence type="ECO:0000313" key="2">
    <source>
        <dbReference type="EMBL" id="QHW34712.1"/>
    </source>
</evidence>
<gene>
    <name evidence="2" type="ORF">GZH47_30570</name>
</gene>
<feature type="transmembrane region" description="Helical" evidence="1">
    <location>
        <begin position="23"/>
        <end position="43"/>
    </location>
</feature>
<organism evidence="2 3">
    <name type="scientific">Paenibacillus rhizovicinus</name>
    <dbReference type="NCBI Taxonomy" id="2704463"/>
    <lineage>
        <taxon>Bacteria</taxon>
        <taxon>Bacillati</taxon>
        <taxon>Bacillota</taxon>
        <taxon>Bacilli</taxon>
        <taxon>Bacillales</taxon>
        <taxon>Paenibacillaceae</taxon>
        <taxon>Paenibacillus</taxon>
    </lineage>
</organism>
<dbReference type="Proteomes" id="UP000479114">
    <property type="component" value="Chromosome"/>
</dbReference>
<sequence>MEILQEGDLYSVPMRHEAKLNKAFYLSFGAALSAVMGLIVLNHLLDGQILIDLVFAAVVLPMGLFWLAVLVQKPYLELRDNRLHFKALFGGYKIIPLKNIEQVMTVKESGVRSLRIWSQGQGKDDNRRAADLMAGRGWDVIIAFYMFSTVDFHKLCRTIVSKMES</sequence>
<keyword evidence="1" id="KW-0472">Membrane</keyword>
<keyword evidence="1" id="KW-1133">Transmembrane helix</keyword>
<keyword evidence="1" id="KW-0812">Transmembrane</keyword>
<feature type="transmembrane region" description="Helical" evidence="1">
    <location>
        <begin position="49"/>
        <end position="71"/>
    </location>
</feature>
<dbReference type="EMBL" id="CP048286">
    <property type="protein sequence ID" value="QHW34712.1"/>
    <property type="molecule type" value="Genomic_DNA"/>
</dbReference>